<sequence length="172" mass="18589">MILLSPADPSVPIAWDAGSTSGSDISVRVGVGVGPSAFIVRTMERTGQLMNDAGRVTGVVDDARTIAGLAVEESLLVMLGETYPRELLATRMQEIADQARAVDWAEWEFTQIVVDGIGFALRVRHMHPPGFVAIADLGAAVVTMRGKKLPDDRRFTLHRRLESFANLGDTSD</sequence>
<dbReference type="AlphaFoldDB" id="A0A4R9AHP8"/>
<dbReference type="EMBL" id="SOHJ01000003">
    <property type="protein sequence ID" value="TFD62028.1"/>
    <property type="molecule type" value="Genomic_DNA"/>
</dbReference>
<organism evidence="1 2">
    <name type="scientific">Cryobacterium suzukii</name>
    <dbReference type="NCBI Taxonomy" id="1259198"/>
    <lineage>
        <taxon>Bacteria</taxon>
        <taxon>Bacillati</taxon>
        <taxon>Actinomycetota</taxon>
        <taxon>Actinomycetes</taxon>
        <taxon>Micrococcales</taxon>
        <taxon>Microbacteriaceae</taxon>
        <taxon>Cryobacterium</taxon>
    </lineage>
</organism>
<keyword evidence="2" id="KW-1185">Reference proteome</keyword>
<comment type="caution">
    <text evidence="1">The sequence shown here is derived from an EMBL/GenBank/DDBJ whole genome shotgun (WGS) entry which is preliminary data.</text>
</comment>
<dbReference type="RefSeq" id="WP_134513310.1">
    <property type="nucleotide sequence ID" value="NZ_SOHJ01000003.1"/>
</dbReference>
<name>A0A4R9AHP8_9MICO</name>
<evidence type="ECO:0000313" key="1">
    <source>
        <dbReference type="EMBL" id="TFD62028.1"/>
    </source>
</evidence>
<accession>A0A4R9AHP8</accession>
<evidence type="ECO:0000313" key="2">
    <source>
        <dbReference type="Proteomes" id="UP000298170"/>
    </source>
</evidence>
<dbReference type="Proteomes" id="UP000298170">
    <property type="component" value="Unassembled WGS sequence"/>
</dbReference>
<protein>
    <submittedName>
        <fullName evidence="1">Uncharacterized protein</fullName>
    </submittedName>
</protein>
<reference evidence="1 2" key="1">
    <citation type="submission" date="2019-03" db="EMBL/GenBank/DDBJ databases">
        <title>Genomics of glacier-inhabiting Cryobacterium strains.</title>
        <authorList>
            <person name="Liu Q."/>
            <person name="Xin Y.-H."/>
        </authorList>
    </citation>
    <scope>NUCLEOTIDE SEQUENCE [LARGE SCALE GENOMIC DNA]</scope>
    <source>
        <strain evidence="1 2">Sr39</strain>
    </source>
</reference>
<proteinExistence type="predicted"/>
<dbReference type="OrthoDB" id="5193894at2"/>
<gene>
    <name evidence="1" type="ORF">E3T39_03170</name>
</gene>